<evidence type="ECO:0000313" key="3">
    <source>
        <dbReference type="Proteomes" id="UP000192923"/>
    </source>
</evidence>
<name>A0A1Y6D212_9GAMM</name>
<dbReference type="OrthoDB" id="9805822at2"/>
<accession>A0A1Y6D212</accession>
<keyword evidence="3" id="KW-1185">Reference proteome</keyword>
<dbReference type="Pfam" id="PF09623">
    <property type="entry name" value="Cas_NE0113"/>
    <property type="match status" value="1"/>
</dbReference>
<gene>
    <name evidence="2" type="ORF">SAMN02949497_4392</name>
</gene>
<dbReference type="CDD" id="cd09741">
    <property type="entry name" value="Csx1_III-U"/>
    <property type="match status" value="1"/>
</dbReference>
<dbReference type="AlphaFoldDB" id="A0A1Y6D212"/>
<dbReference type="Proteomes" id="UP000192923">
    <property type="component" value="Unassembled WGS sequence"/>
</dbReference>
<organism evidence="2 3">
    <name type="scientific">Methylomagnum ishizawai</name>
    <dbReference type="NCBI Taxonomy" id="1760988"/>
    <lineage>
        <taxon>Bacteria</taxon>
        <taxon>Pseudomonadati</taxon>
        <taxon>Pseudomonadota</taxon>
        <taxon>Gammaproteobacteria</taxon>
        <taxon>Methylococcales</taxon>
        <taxon>Methylococcaceae</taxon>
        <taxon>Methylomagnum</taxon>
    </lineage>
</organism>
<feature type="domain" description="CRISPR system ring nuclease SSO2081-like" evidence="1">
    <location>
        <begin position="20"/>
        <end position="224"/>
    </location>
</feature>
<evidence type="ECO:0000259" key="1">
    <source>
        <dbReference type="Pfam" id="PF09623"/>
    </source>
</evidence>
<dbReference type="InterPro" id="IPR013413">
    <property type="entry name" value="CRISPR-assoc_prot_NE0113"/>
</dbReference>
<evidence type="ECO:0000313" key="2">
    <source>
        <dbReference type="EMBL" id="SMF96978.1"/>
    </source>
</evidence>
<dbReference type="NCBIfam" id="TIGR02584">
    <property type="entry name" value="cas_NE0113"/>
    <property type="match status" value="1"/>
</dbReference>
<reference evidence="2 3" key="1">
    <citation type="submission" date="2016-12" db="EMBL/GenBank/DDBJ databases">
        <authorList>
            <person name="Song W.-J."/>
            <person name="Kurnit D.M."/>
        </authorList>
    </citation>
    <scope>NUCLEOTIDE SEQUENCE [LARGE SCALE GENOMIC DNA]</scope>
    <source>
        <strain evidence="2 3">175</strain>
    </source>
</reference>
<dbReference type="InterPro" id="IPR019092">
    <property type="entry name" value="SSO2081-like_dom"/>
</dbReference>
<dbReference type="EMBL" id="FXAM01000001">
    <property type="protein sequence ID" value="SMF96978.1"/>
    <property type="molecule type" value="Genomic_DNA"/>
</dbReference>
<protein>
    <submittedName>
        <fullName evidence="2">CRISPR-associated protein, NE0113 family</fullName>
    </submittedName>
</protein>
<sequence length="376" mass="42341">MYHSPKDFPRRILVAVCGLSPQILTETLYALAVAGEPRFVPTEIHLLTTREGAHRARLSLLQPETGKFHRLCEDYGLPAIAFDAGNIHVVHDREGNGLDDIRTPQENEWLADHIAQAIRQYTLDPDAALHVSIAGGRKTMGYYAGYALSLFGRRQDRLSHVLVTPDYESHPEFFYPTPASQIIHTRGDHPRPLDTSQAEVILAEIPFIRLRDDIPGRLLNGQAGFSETIDLARRAHEAPELVIDRAARELRANGIAVALPPSLFAFYLWVVTRTVLNEKPLPKPEADRRNRYEYAAEFQSIYEGVVGDERGTEKTDDAMKDGMKTGFFNEKIARINGILNNELGERLAQNFRINNRGRRGYSDYGIDPNTIQIHIA</sequence>
<proteinExistence type="predicted"/>
<dbReference type="STRING" id="1760988.SAMN02949497_4392"/>
<dbReference type="RefSeq" id="WP_085215815.1">
    <property type="nucleotide sequence ID" value="NZ_FXAM01000001.1"/>
</dbReference>